<gene>
    <name evidence="2" type="ORF">RIF29_19900</name>
</gene>
<dbReference type="EMBL" id="JAYWIO010000004">
    <property type="protein sequence ID" value="KAK7267234.1"/>
    <property type="molecule type" value="Genomic_DNA"/>
</dbReference>
<sequence length="204" mass="23362">MDAKARVGNRRGSKRRRVTINNVDVENELRTPICSNRGVVVEGFATDFQRRCRGRIALARNSFVNDLSEKNESHINANGIGNISARERNTEDSTNLGVECQIGSKVGIPKVVLEDIINQYHVKENNVVHIEHQVVNNRDIRDINSEVEAYIHLSRQKVDKSYFIFLISSYLIVTFDLYTKYSVRSSSSENFCSYFLGFYFNFPS</sequence>
<accession>A0AAN9I6Y6</accession>
<organism evidence="2 3">
    <name type="scientific">Crotalaria pallida</name>
    <name type="common">Smooth rattlebox</name>
    <name type="synonym">Crotalaria striata</name>
    <dbReference type="NCBI Taxonomy" id="3830"/>
    <lineage>
        <taxon>Eukaryota</taxon>
        <taxon>Viridiplantae</taxon>
        <taxon>Streptophyta</taxon>
        <taxon>Embryophyta</taxon>
        <taxon>Tracheophyta</taxon>
        <taxon>Spermatophyta</taxon>
        <taxon>Magnoliopsida</taxon>
        <taxon>eudicotyledons</taxon>
        <taxon>Gunneridae</taxon>
        <taxon>Pentapetalae</taxon>
        <taxon>rosids</taxon>
        <taxon>fabids</taxon>
        <taxon>Fabales</taxon>
        <taxon>Fabaceae</taxon>
        <taxon>Papilionoideae</taxon>
        <taxon>50 kb inversion clade</taxon>
        <taxon>genistoids sensu lato</taxon>
        <taxon>core genistoids</taxon>
        <taxon>Crotalarieae</taxon>
        <taxon>Crotalaria</taxon>
    </lineage>
</organism>
<name>A0AAN9I6Y6_CROPI</name>
<evidence type="ECO:0000313" key="3">
    <source>
        <dbReference type="Proteomes" id="UP001372338"/>
    </source>
</evidence>
<keyword evidence="1" id="KW-1133">Transmembrane helix</keyword>
<keyword evidence="1" id="KW-0472">Membrane</keyword>
<feature type="transmembrane region" description="Helical" evidence="1">
    <location>
        <begin position="162"/>
        <end position="181"/>
    </location>
</feature>
<comment type="caution">
    <text evidence="2">The sequence shown here is derived from an EMBL/GenBank/DDBJ whole genome shotgun (WGS) entry which is preliminary data.</text>
</comment>
<keyword evidence="1" id="KW-0812">Transmembrane</keyword>
<dbReference type="Proteomes" id="UP001372338">
    <property type="component" value="Unassembled WGS sequence"/>
</dbReference>
<evidence type="ECO:0000313" key="2">
    <source>
        <dbReference type="EMBL" id="KAK7267234.1"/>
    </source>
</evidence>
<evidence type="ECO:0000256" key="1">
    <source>
        <dbReference type="SAM" id="Phobius"/>
    </source>
</evidence>
<reference evidence="2 3" key="1">
    <citation type="submission" date="2024-01" db="EMBL/GenBank/DDBJ databases">
        <title>The genomes of 5 underutilized Papilionoideae crops provide insights into root nodulation and disease resistanc.</title>
        <authorList>
            <person name="Yuan L."/>
        </authorList>
    </citation>
    <scope>NUCLEOTIDE SEQUENCE [LARGE SCALE GENOMIC DNA]</scope>
    <source>
        <strain evidence="2">ZHUSHIDOU_FW_LH</strain>
        <tissue evidence="2">Leaf</tissue>
    </source>
</reference>
<dbReference type="AlphaFoldDB" id="A0AAN9I6Y6"/>
<protein>
    <submittedName>
        <fullName evidence="2">Uncharacterized protein</fullName>
    </submittedName>
</protein>
<proteinExistence type="predicted"/>
<keyword evidence="3" id="KW-1185">Reference proteome</keyword>